<organism evidence="1">
    <name type="scientific">bioreactor metagenome</name>
    <dbReference type="NCBI Taxonomy" id="1076179"/>
    <lineage>
        <taxon>unclassified sequences</taxon>
        <taxon>metagenomes</taxon>
        <taxon>ecological metagenomes</taxon>
    </lineage>
</organism>
<dbReference type="AlphaFoldDB" id="A0A645DD94"/>
<accession>A0A645DD94</accession>
<protein>
    <submittedName>
        <fullName evidence="1">Uncharacterized protein</fullName>
    </submittedName>
</protein>
<comment type="caution">
    <text evidence="1">The sequence shown here is derived from an EMBL/GenBank/DDBJ whole genome shotgun (WGS) entry which is preliminary data.</text>
</comment>
<name>A0A645DD94_9ZZZZ</name>
<dbReference type="EMBL" id="VSSQ01035197">
    <property type="protein sequence ID" value="MPM87364.1"/>
    <property type="molecule type" value="Genomic_DNA"/>
</dbReference>
<evidence type="ECO:0000313" key="1">
    <source>
        <dbReference type="EMBL" id="MPM87364.1"/>
    </source>
</evidence>
<proteinExistence type="predicted"/>
<gene>
    <name evidence="1" type="ORF">SDC9_134460</name>
</gene>
<sequence length="42" mass="4453">MAAGHPVVSVQKAAYTQDRPSAVLFGRRGLPVFAGGQDGKRR</sequence>
<reference evidence="1" key="1">
    <citation type="submission" date="2019-08" db="EMBL/GenBank/DDBJ databases">
        <authorList>
            <person name="Kucharzyk K."/>
            <person name="Murdoch R.W."/>
            <person name="Higgins S."/>
            <person name="Loffler F."/>
        </authorList>
    </citation>
    <scope>NUCLEOTIDE SEQUENCE</scope>
</reference>